<evidence type="ECO:0000256" key="1">
    <source>
        <dbReference type="ARBA" id="ARBA00008282"/>
    </source>
</evidence>
<keyword evidence="6 18" id="KW-0285">Flavoprotein</keyword>
<dbReference type="SUPFAM" id="SSF143631">
    <property type="entry name" value="ApbE-like"/>
    <property type="match status" value="1"/>
</dbReference>
<accession>A0AAU9C4B5</accession>
<evidence type="ECO:0000256" key="10">
    <source>
        <dbReference type="ARBA" id="ARBA00022827"/>
    </source>
</evidence>
<dbReference type="PANTHER" id="PTHR30040:SF2">
    <property type="entry name" value="FAD:PROTEIN FMN TRANSFERASE"/>
    <property type="match status" value="1"/>
</dbReference>
<evidence type="ECO:0000256" key="5">
    <source>
        <dbReference type="ARBA" id="ARBA00022519"/>
    </source>
</evidence>
<evidence type="ECO:0000256" key="7">
    <source>
        <dbReference type="ARBA" id="ARBA00022679"/>
    </source>
</evidence>
<keyword evidence="9 20" id="KW-0732">Signal</keyword>
<dbReference type="AlphaFoldDB" id="A0AAU9C4B5"/>
<dbReference type="EC" id="2.7.1.180" evidence="2 18"/>
<keyword evidence="7 18" id="KW-0808">Transferase</keyword>
<dbReference type="GO" id="GO:0016740">
    <property type="term" value="F:transferase activity"/>
    <property type="evidence" value="ECO:0007669"/>
    <property type="project" value="UniProtKB-UniRule"/>
</dbReference>
<evidence type="ECO:0000313" key="21">
    <source>
        <dbReference type="EMBL" id="BCX82014.1"/>
    </source>
</evidence>
<dbReference type="FunFam" id="3.10.520.10:FF:000001">
    <property type="entry name" value="FAD:protein FMN transferase"/>
    <property type="match status" value="1"/>
</dbReference>
<evidence type="ECO:0000256" key="9">
    <source>
        <dbReference type="ARBA" id="ARBA00022729"/>
    </source>
</evidence>
<evidence type="ECO:0000256" key="12">
    <source>
        <dbReference type="ARBA" id="ARBA00023136"/>
    </source>
</evidence>
<dbReference type="PROSITE" id="PS51257">
    <property type="entry name" value="PROKAR_LIPOPROTEIN"/>
    <property type="match status" value="1"/>
</dbReference>
<evidence type="ECO:0000256" key="15">
    <source>
        <dbReference type="ARBA" id="ARBA00031306"/>
    </source>
</evidence>
<dbReference type="GO" id="GO:0046872">
    <property type="term" value="F:metal ion binding"/>
    <property type="evidence" value="ECO:0007669"/>
    <property type="project" value="UniProtKB-UniRule"/>
</dbReference>
<keyword evidence="8 18" id="KW-0479">Metal-binding</keyword>
<evidence type="ECO:0000256" key="2">
    <source>
        <dbReference type="ARBA" id="ARBA00011955"/>
    </source>
</evidence>
<keyword evidence="5 20" id="KW-0997">Cell inner membrane</keyword>
<keyword evidence="12" id="KW-0472">Membrane</keyword>
<evidence type="ECO:0000256" key="13">
    <source>
        <dbReference type="ARBA" id="ARBA00023139"/>
    </source>
</evidence>
<evidence type="ECO:0000256" key="19">
    <source>
        <dbReference type="PIRSR" id="PIRSR006268-2"/>
    </source>
</evidence>
<evidence type="ECO:0000256" key="4">
    <source>
        <dbReference type="ARBA" id="ARBA00022475"/>
    </source>
</evidence>
<keyword evidence="10 18" id="KW-0274">FAD</keyword>
<evidence type="ECO:0000256" key="17">
    <source>
        <dbReference type="ARBA" id="ARBA00060485"/>
    </source>
</evidence>
<proteinExistence type="inferred from homology"/>
<keyword evidence="22" id="KW-1185">Reference proteome</keyword>
<comment type="similarity">
    <text evidence="1 18 20">Belongs to the ApbE family.</text>
</comment>
<keyword evidence="14 20" id="KW-0449">Lipoprotein</keyword>
<gene>
    <name evidence="21" type="ORF">MIT9_P1596</name>
</gene>
<name>A0AAU9C4B5_9GAMM</name>
<evidence type="ECO:0000256" key="18">
    <source>
        <dbReference type="PIRNR" id="PIRNR006268"/>
    </source>
</evidence>
<comment type="subcellular location">
    <subcellularLocation>
        <location evidence="17 20">Cell inner membrane</location>
        <topology evidence="17 20">Lipid-anchor</topology>
        <orientation evidence="17 20">Periplasmic side</orientation>
    </subcellularLocation>
</comment>
<keyword evidence="13" id="KW-0564">Palmitate</keyword>
<comment type="catalytic activity">
    <reaction evidence="16 18 20">
        <text>L-threonyl-[protein] + FAD = FMN-L-threonyl-[protein] + AMP + H(+)</text>
        <dbReference type="Rhea" id="RHEA:36847"/>
        <dbReference type="Rhea" id="RHEA-COMP:11060"/>
        <dbReference type="Rhea" id="RHEA-COMP:11061"/>
        <dbReference type="ChEBI" id="CHEBI:15378"/>
        <dbReference type="ChEBI" id="CHEBI:30013"/>
        <dbReference type="ChEBI" id="CHEBI:57692"/>
        <dbReference type="ChEBI" id="CHEBI:74257"/>
        <dbReference type="ChEBI" id="CHEBI:456215"/>
        <dbReference type="EC" id="2.7.1.180"/>
    </reaction>
</comment>
<evidence type="ECO:0000256" key="11">
    <source>
        <dbReference type="ARBA" id="ARBA00022842"/>
    </source>
</evidence>
<feature type="binding site" evidence="19">
    <location>
        <position position="293"/>
    </location>
    <ligand>
        <name>Mg(2+)</name>
        <dbReference type="ChEBI" id="CHEBI:18420"/>
    </ligand>
</feature>
<evidence type="ECO:0000313" key="22">
    <source>
        <dbReference type="Proteomes" id="UP001321825"/>
    </source>
</evidence>
<evidence type="ECO:0000256" key="20">
    <source>
        <dbReference type="RuleBase" id="RU363002"/>
    </source>
</evidence>
<dbReference type="PIRSF" id="PIRSF006268">
    <property type="entry name" value="ApbE"/>
    <property type="match status" value="1"/>
</dbReference>
<evidence type="ECO:0000256" key="16">
    <source>
        <dbReference type="ARBA" id="ARBA00048540"/>
    </source>
</evidence>
<evidence type="ECO:0000256" key="14">
    <source>
        <dbReference type="ARBA" id="ARBA00023288"/>
    </source>
</evidence>
<dbReference type="RefSeq" id="WP_317704425.1">
    <property type="nucleotide sequence ID" value="NZ_AP024714.1"/>
</dbReference>
<reference evidence="22" key="1">
    <citation type="journal article" date="2024" name="Int. J. Syst. Evol. Microbiol.">
        <title>Methylomarinovum tepidoasis sp. nov., a moderately thermophilic methanotroph of the family Methylothermaceae isolated from a deep-sea hydrothermal field.</title>
        <authorList>
            <person name="Hirayama H."/>
            <person name="Takaki Y."/>
            <person name="Abe M."/>
            <person name="Miyazaki M."/>
            <person name="Uematsu K."/>
            <person name="Matsui Y."/>
            <person name="Takai K."/>
        </authorList>
    </citation>
    <scope>NUCLEOTIDE SEQUENCE [LARGE SCALE GENOMIC DNA]</scope>
    <source>
        <strain evidence="22">IT-9</strain>
    </source>
</reference>
<evidence type="ECO:0000256" key="6">
    <source>
        <dbReference type="ARBA" id="ARBA00022630"/>
    </source>
</evidence>
<keyword evidence="11 18" id="KW-0460">Magnesium</keyword>
<dbReference type="GO" id="GO:0005886">
    <property type="term" value="C:plasma membrane"/>
    <property type="evidence" value="ECO:0007669"/>
    <property type="project" value="UniProtKB-SubCell"/>
</dbReference>
<feature type="binding site" evidence="19">
    <location>
        <position position="297"/>
    </location>
    <ligand>
        <name>Mg(2+)</name>
        <dbReference type="ChEBI" id="CHEBI:18420"/>
    </ligand>
</feature>
<feature type="binding site" evidence="19">
    <location>
        <position position="179"/>
    </location>
    <ligand>
        <name>Mg(2+)</name>
        <dbReference type="ChEBI" id="CHEBI:18420"/>
    </ligand>
</feature>
<dbReference type="InterPro" id="IPR003374">
    <property type="entry name" value="ApbE-like_sf"/>
</dbReference>
<keyword evidence="4" id="KW-1003">Cell membrane</keyword>
<feature type="signal peptide" evidence="20">
    <location>
        <begin position="1"/>
        <end position="26"/>
    </location>
</feature>
<protein>
    <recommendedName>
        <fullName evidence="3 18">FAD:protein FMN transferase</fullName>
        <ecNumber evidence="2 18">2.7.1.180</ecNumber>
    </recommendedName>
    <alternativeName>
        <fullName evidence="15 18">Flavin transferase</fullName>
    </alternativeName>
</protein>
<dbReference type="Gene3D" id="3.10.520.10">
    <property type="entry name" value="ApbE-like domains"/>
    <property type="match status" value="1"/>
</dbReference>
<dbReference type="KEGG" id="mcau:MIT9_P1596"/>
<dbReference type="Pfam" id="PF02424">
    <property type="entry name" value="ApbE"/>
    <property type="match status" value="1"/>
</dbReference>
<dbReference type="PANTHER" id="PTHR30040">
    <property type="entry name" value="THIAMINE BIOSYNTHESIS LIPOPROTEIN APBE"/>
    <property type="match status" value="1"/>
</dbReference>
<sequence>MVGHRLRGAFGLLVLFLLTACQPAPPQVRFAHRGLVMGTTFSIKATRLPDGVDAGALRRGLDRVLTEVDATMSTYRQDSPLSRFNRSASTDWQPVPPALAQVVAEALRVSRWSDGAFDITVGPLVNLWGFGPDPRRQEPPSAQAVAAAKARIGHDKLEVRLDPPALRKRIPDLYVDLSGIAKGFAVDQAAGYLESQGISDYMVEIGGEVRLKGQSPRGGPWRIAIEKPVPKVREIEKVLSLTDIALATSGDYRNYFEVGGRRFSHTIDPRTGYPIAHRLVSVTVLRHTTMEADALATAFMVLGPEAGFAKAEAENMAVLFIVKEDDGFVERPTSAFRQFIKGGAS</sequence>
<dbReference type="EMBL" id="AP024714">
    <property type="protein sequence ID" value="BCX82014.1"/>
    <property type="molecule type" value="Genomic_DNA"/>
</dbReference>
<dbReference type="InterPro" id="IPR024932">
    <property type="entry name" value="ApbE"/>
</dbReference>
<comment type="cofactor">
    <cofactor evidence="19">
        <name>Mg(2+)</name>
        <dbReference type="ChEBI" id="CHEBI:18420"/>
    </cofactor>
    <cofactor evidence="19">
        <name>Mn(2+)</name>
        <dbReference type="ChEBI" id="CHEBI:29035"/>
    </cofactor>
    <text evidence="19">Magnesium. Can also use manganese.</text>
</comment>
<evidence type="ECO:0000256" key="3">
    <source>
        <dbReference type="ARBA" id="ARBA00016337"/>
    </source>
</evidence>
<dbReference type="Proteomes" id="UP001321825">
    <property type="component" value="Chromosome"/>
</dbReference>
<comment type="function">
    <text evidence="20">Flavin transferase that catalyzes the transfer of the FMN moiety of FAD and its covalent binding to the hydroxyl group of a threonine residue in a target flavoprotein.</text>
</comment>
<evidence type="ECO:0000256" key="8">
    <source>
        <dbReference type="ARBA" id="ARBA00022723"/>
    </source>
</evidence>
<feature type="chain" id="PRO_5043107077" description="FAD:protein FMN transferase" evidence="20">
    <location>
        <begin position="27"/>
        <end position="345"/>
    </location>
</feature>
<organism evidence="21 22">
    <name type="scientific">Methylomarinovum caldicuralii</name>
    <dbReference type="NCBI Taxonomy" id="438856"/>
    <lineage>
        <taxon>Bacteria</taxon>
        <taxon>Pseudomonadati</taxon>
        <taxon>Pseudomonadota</taxon>
        <taxon>Gammaproteobacteria</taxon>
        <taxon>Methylococcales</taxon>
        <taxon>Methylothermaceae</taxon>
        <taxon>Methylomarinovum</taxon>
    </lineage>
</organism>